<organism evidence="1 2">
    <name type="scientific">Isachenkonia alkalipeptolytica</name>
    <dbReference type="NCBI Taxonomy" id="2565777"/>
    <lineage>
        <taxon>Bacteria</taxon>
        <taxon>Bacillati</taxon>
        <taxon>Bacillota</taxon>
        <taxon>Clostridia</taxon>
        <taxon>Eubacteriales</taxon>
        <taxon>Clostridiaceae</taxon>
        <taxon>Isachenkonia</taxon>
    </lineage>
</organism>
<proteinExistence type="predicted"/>
<evidence type="ECO:0000313" key="1">
    <source>
        <dbReference type="EMBL" id="NBG87329.1"/>
    </source>
</evidence>
<keyword evidence="2" id="KW-1185">Reference proteome</keyword>
<evidence type="ECO:0000313" key="2">
    <source>
        <dbReference type="Proteomes" id="UP000449710"/>
    </source>
</evidence>
<name>A0AA44BCF9_9CLOT</name>
<dbReference type="SUPFAM" id="SSF48695">
    <property type="entry name" value="Multiheme cytochromes"/>
    <property type="match status" value="1"/>
</dbReference>
<dbReference type="InterPro" id="IPR010181">
    <property type="entry name" value="CGCAxxGCC_motif"/>
</dbReference>
<comment type="caution">
    <text evidence="1">The sequence shown here is derived from an EMBL/GenBank/DDBJ whole genome shotgun (WGS) entry which is preliminary data.</text>
</comment>
<gene>
    <name evidence="1" type="ORF">ISALK_02325</name>
</gene>
<dbReference type="EMBL" id="SUMG01000002">
    <property type="protein sequence ID" value="NBG87329.1"/>
    <property type="molecule type" value="Genomic_DNA"/>
</dbReference>
<dbReference type="InterPro" id="IPR036280">
    <property type="entry name" value="Multihaem_cyt_sf"/>
</dbReference>
<dbReference type="Proteomes" id="UP000449710">
    <property type="component" value="Unassembled WGS sequence"/>
</dbReference>
<dbReference type="AlphaFoldDB" id="A0AA44BCF9"/>
<dbReference type="RefSeq" id="WP_160719035.1">
    <property type="nucleotide sequence ID" value="NZ_SUMG01000002.1"/>
</dbReference>
<protein>
    <submittedName>
        <fullName evidence="1">C_GCAxxG_C_C family protein</fullName>
    </submittedName>
</protein>
<dbReference type="Pfam" id="PF09719">
    <property type="entry name" value="C_GCAxxG_C_C"/>
    <property type="match status" value="1"/>
</dbReference>
<reference evidence="1 2" key="1">
    <citation type="submission" date="2019-04" db="EMBL/GenBank/DDBJ databases">
        <title>Isachenkonia alkalipeptolytica gen. nov. sp. nov. a new anaerobic, alkiliphilic organothrophic bacterium capable to reduce synthesized ferrihydrite isolated from a soda lake.</title>
        <authorList>
            <person name="Toshchakov S.V."/>
            <person name="Zavarzina D.G."/>
            <person name="Zhilina T.N."/>
            <person name="Kostrikina N.A."/>
            <person name="Kublanov I.V."/>
        </authorList>
    </citation>
    <scope>NUCLEOTIDE SEQUENCE [LARGE SCALE GENOMIC DNA]</scope>
    <source>
        <strain evidence="1 2">Z-1701</strain>
    </source>
</reference>
<accession>A0AA44BCF9</accession>
<sequence>MGVAEGLFGTLADEVGYPYNHYNTQMFHSFSGGYASEASLCGALGVAATFVGAVLEPAEARPVIKEMMDWYKTADLPIYDSGNRPSGTTTVAKSTLCYDSVSKYIKADNLEYADGERKERCASVTADVSRYIVEVLNEKLG</sequence>